<proteinExistence type="inferred from homology"/>
<evidence type="ECO:0000313" key="12">
    <source>
        <dbReference type="EMBL" id="MEE1944223.1"/>
    </source>
</evidence>
<dbReference type="Gene3D" id="2.170.130.10">
    <property type="entry name" value="TonB-dependent receptor, plug domain"/>
    <property type="match status" value="1"/>
</dbReference>
<name>A0ABU7I424_9SPHI</name>
<comment type="caution">
    <text evidence="12">The sequence shown here is derived from an EMBL/GenBank/DDBJ whole genome shotgun (WGS) entry which is preliminary data.</text>
</comment>
<evidence type="ECO:0000313" key="13">
    <source>
        <dbReference type="Proteomes" id="UP001336835"/>
    </source>
</evidence>
<dbReference type="Proteomes" id="UP001336835">
    <property type="component" value="Unassembled WGS sequence"/>
</dbReference>
<dbReference type="InterPro" id="IPR012910">
    <property type="entry name" value="Plug_dom"/>
</dbReference>
<dbReference type="PROSITE" id="PS00018">
    <property type="entry name" value="EF_HAND_1"/>
    <property type="match status" value="1"/>
</dbReference>
<keyword evidence="6 8" id="KW-0472">Membrane</keyword>
<keyword evidence="4 8" id="KW-0812">Transmembrane</keyword>
<dbReference type="PROSITE" id="PS52016">
    <property type="entry name" value="TONB_DEPENDENT_REC_3"/>
    <property type="match status" value="1"/>
</dbReference>
<sequence>MRNIYLFYAILLLLFNLPATSYGQSVQFEGIVLDQNGQALEGVTITVDGNDLTTDRLGHFQLSTTLGAAVRFSLDGYQPKTVSASKENLKEIRLEQASGKTVNLLYQKVPKSRLLQSVSEVGTEDLVKAPVNNVRNAIAGRLAGLKVNNGSGNPIFDGASLTLRGQSPGIMVDGVFRDYLSMAPEEIESITVLKDGLSTALLGQRGSNGVLSIKTRSGQPGKLQISLKAQTGVQKPLQLQRPLGAAQWATLFNEAMVNDGGSRVYSDADIQAYQNGTDPLGHPNVDWFNTILEPKSWYSRYNLYASGASKTAKYFTSVDLLSNDGLFKTDDKNPYNTNTNFNRVSIRSNIEASLTKSLSLNVGVYGRIQGGNEPGTSSDNIFDALYNTPNNAYPVFARGDSLGTSSDYQSNIWGLSTRSGYTQRYNRDLSFDVALKKTLDAVLPGLWVRVAGTYNTSLSEVTNRNKTYASFQRLVNSSTNAVTYQQYSTNGQLGNPSGISQSISRNVYFDVRAGYSKDWANDHSLNVLLIGNTQNVVNAYANLPAIYNVVGAQASYAYKNRYLAEVALSYSGFNGYAPGQRWGVFPAIGLGWIISDEPFMAATKNWLSNLKLRTTYGRNGNINVGYFAYGQYYGGGNSYIIGSGATSVSGVTMSALANPNITWEKSDKINVGMDLGLFQNKFTLSVDYYNNRFFDLAQVRGKNTGLLGTAFPNENIGRERYTGTEFELTYNGKSGDFNYFVSGNFTARRSKSLYFDEVNQPYSYMNRTGQQVGQAFGYIAQGLFSSDAEAAASPSTEGYVAKAGDIKYADLNGDGVINYLDVAPITPNKPILIYGVSLGFSWKGLDLSVLVEGNGNRYVNIAGNRTFAFTNNGKGQAWPIDLDRWTPQTAATATFPRLSIANSAHNQATSSFWYRSASYVRLKNAEIGYTLPLKWSTKLKLSNVRFFVNGQNLLTATPLDYLDPEGLTNQYPLQRVMNMGVNVKF</sequence>
<organism evidence="12 13">
    <name type="scientific">Pedobacter albus</name>
    <dbReference type="NCBI Taxonomy" id="3113905"/>
    <lineage>
        <taxon>Bacteria</taxon>
        <taxon>Pseudomonadati</taxon>
        <taxon>Bacteroidota</taxon>
        <taxon>Sphingobacteriia</taxon>
        <taxon>Sphingobacteriales</taxon>
        <taxon>Sphingobacteriaceae</taxon>
        <taxon>Pedobacter</taxon>
    </lineage>
</organism>
<evidence type="ECO:0000256" key="9">
    <source>
        <dbReference type="RuleBase" id="RU003357"/>
    </source>
</evidence>
<evidence type="ECO:0000256" key="3">
    <source>
        <dbReference type="ARBA" id="ARBA00022452"/>
    </source>
</evidence>
<dbReference type="InterPro" id="IPR039426">
    <property type="entry name" value="TonB-dep_rcpt-like"/>
</dbReference>
<keyword evidence="3 8" id="KW-1134">Transmembrane beta strand</keyword>
<evidence type="ECO:0000256" key="8">
    <source>
        <dbReference type="PROSITE-ProRule" id="PRU01360"/>
    </source>
</evidence>
<dbReference type="Pfam" id="PF00593">
    <property type="entry name" value="TonB_dep_Rec_b-barrel"/>
    <property type="match status" value="1"/>
</dbReference>
<dbReference type="InterPro" id="IPR018247">
    <property type="entry name" value="EF_Hand_1_Ca_BS"/>
</dbReference>
<evidence type="ECO:0000256" key="2">
    <source>
        <dbReference type="ARBA" id="ARBA00022448"/>
    </source>
</evidence>
<dbReference type="SUPFAM" id="SSF56935">
    <property type="entry name" value="Porins"/>
    <property type="match status" value="1"/>
</dbReference>
<keyword evidence="2 8" id="KW-0813">Transport</keyword>
<evidence type="ECO:0000259" key="10">
    <source>
        <dbReference type="Pfam" id="PF00593"/>
    </source>
</evidence>
<protein>
    <submittedName>
        <fullName evidence="12">SusC/RagA family TonB-linked outer membrane protein</fullName>
    </submittedName>
</protein>
<evidence type="ECO:0000256" key="1">
    <source>
        <dbReference type="ARBA" id="ARBA00004571"/>
    </source>
</evidence>
<reference evidence="12 13" key="1">
    <citation type="submission" date="2024-01" db="EMBL/GenBank/DDBJ databases">
        <title>Pedobacter sp. nov., isolated from fresh soil.</title>
        <authorList>
            <person name="Le N.T.T."/>
        </authorList>
    </citation>
    <scope>NUCLEOTIDE SEQUENCE [LARGE SCALE GENOMIC DNA]</scope>
    <source>
        <strain evidence="12 13">KR3-3</strain>
    </source>
</reference>
<gene>
    <name evidence="12" type="ORF">VRU48_03825</name>
</gene>
<dbReference type="InterPro" id="IPR023996">
    <property type="entry name" value="TonB-dep_OMP_SusC/RagA"/>
</dbReference>
<comment type="similarity">
    <text evidence="8 9">Belongs to the TonB-dependent receptor family.</text>
</comment>
<dbReference type="InterPro" id="IPR008969">
    <property type="entry name" value="CarboxyPept-like_regulatory"/>
</dbReference>
<evidence type="ECO:0000256" key="4">
    <source>
        <dbReference type="ARBA" id="ARBA00022692"/>
    </source>
</evidence>
<dbReference type="InterPro" id="IPR037066">
    <property type="entry name" value="Plug_dom_sf"/>
</dbReference>
<accession>A0ABU7I424</accession>
<dbReference type="Gene3D" id="2.60.40.1120">
    <property type="entry name" value="Carboxypeptidase-like, regulatory domain"/>
    <property type="match status" value="1"/>
</dbReference>
<dbReference type="SUPFAM" id="SSF49464">
    <property type="entry name" value="Carboxypeptidase regulatory domain-like"/>
    <property type="match status" value="1"/>
</dbReference>
<evidence type="ECO:0000256" key="5">
    <source>
        <dbReference type="ARBA" id="ARBA00023077"/>
    </source>
</evidence>
<dbReference type="RefSeq" id="WP_330106598.1">
    <property type="nucleotide sequence ID" value="NZ_JAZDQT010000001.1"/>
</dbReference>
<dbReference type="NCBIfam" id="TIGR04056">
    <property type="entry name" value="OMP_RagA_SusC"/>
    <property type="match status" value="1"/>
</dbReference>
<evidence type="ECO:0000256" key="6">
    <source>
        <dbReference type="ARBA" id="ARBA00023136"/>
    </source>
</evidence>
<feature type="domain" description="TonB-dependent receptor plug" evidence="11">
    <location>
        <begin position="111"/>
        <end position="210"/>
    </location>
</feature>
<dbReference type="InterPro" id="IPR036942">
    <property type="entry name" value="Beta-barrel_TonB_sf"/>
</dbReference>
<feature type="domain" description="TonB-dependent receptor-like beta-barrel" evidence="10">
    <location>
        <begin position="372"/>
        <end position="953"/>
    </location>
</feature>
<dbReference type="Gene3D" id="2.40.170.20">
    <property type="entry name" value="TonB-dependent receptor, beta-barrel domain"/>
    <property type="match status" value="1"/>
</dbReference>
<dbReference type="Pfam" id="PF07715">
    <property type="entry name" value="Plug"/>
    <property type="match status" value="1"/>
</dbReference>
<keyword evidence="13" id="KW-1185">Reference proteome</keyword>
<comment type="subcellular location">
    <subcellularLocation>
        <location evidence="1 8">Cell outer membrane</location>
        <topology evidence="1 8">Multi-pass membrane protein</topology>
    </subcellularLocation>
</comment>
<evidence type="ECO:0000256" key="7">
    <source>
        <dbReference type="ARBA" id="ARBA00023237"/>
    </source>
</evidence>
<keyword evidence="5 9" id="KW-0798">TonB box</keyword>
<dbReference type="InterPro" id="IPR000531">
    <property type="entry name" value="Beta-barrel_TonB"/>
</dbReference>
<evidence type="ECO:0000259" key="11">
    <source>
        <dbReference type="Pfam" id="PF07715"/>
    </source>
</evidence>
<keyword evidence="7 8" id="KW-0998">Cell outer membrane</keyword>
<dbReference type="EMBL" id="JAZDQT010000001">
    <property type="protein sequence ID" value="MEE1944223.1"/>
    <property type="molecule type" value="Genomic_DNA"/>
</dbReference>